<dbReference type="GeneID" id="114244392"/>
<keyword evidence="2" id="KW-1185">Reference proteome</keyword>
<evidence type="ECO:0000313" key="3">
    <source>
        <dbReference type="RefSeq" id="XP_028031986.1"/>
    </source>
</evidence>
<keyword evidence="1" id="KW-0812">Transmembrane</keyword>
<feature type="transmembrane region" description="Helical" evidence="1">
    <location>
        <begin position="128"/>
        <end position="150"/>
    </location>
</feature>
<dbReference type="OrthoDB" id="7452046at2759"/>
<feature type="transmembrane region" description="Helical" evidence="1">
    <location>
        <begin position="63"/>
        <end position="88"/>
    </location>
</feature>
<dbReference type="KEGG" id="bman:114244392"/>
<accession>A0A6J2JQI2</accession>
<organism evidence="2 3">
    <name type="scientific">Bombyx mandarina</name>
    <name type="common">Wild silk moth</name>
    <name type="synonym">Wild silkworm</name>
    <dbReference type="NCBI Taxonomy" id="7092"/>
    <lineage>
        <taxon>Eukaryota</taxon>
        <taxon>Metazoa</taxon>
        <taxon>Ecdysozoa</taxon>
        <taxon>Arthropoda</taxon>
        <taxon>Hexapoda</taxon>
        <taxon>Insecta</taxon>
        <taxon>Pterygota</taxon>
        <taxon>Neoptera</taxon>
        <taxon>Endopterygota</taxon>
        <taxon>Lepidoptera</taxon>
        <taxon>Glossata</taxon>
        <taxon>Ditrysia</taxon>
        <taxon>Bombycoidea</taxon>
        <taxon>Bombycidae</taxon>
        <taxon>Bombycinae</taxon>
        <taxon>Bombyx</taxon>
    </lineage>
</organism>
<keyword evidence="1" id="KW-1133">Transmembrane helix</keyword>
<evidence type="ECO:0000256" key="1">
    <source>
        <dbReference type="SAM" id="Phobius"/>
    </source>
</evidence>
<keyword evidence="1" id="KW-0472">Membrane</keyword>
<sequence>MRLEIPELTRCCFFVPLRYGIMIFGYLNLLFAGFICGAYIHYLNKNAENVTMISDVIIIYKGVGFFAHVWLTFFLYFVEVIFCGILLVGVHMKRPFLIQLFYYYSIATILASIAIFIIDISINTPMQFIPLDYATIFCGFVIQIYLILLVRSELSKLRYHGDINYVNHVPNIEVQLNRGEGPS</sequence>
<proteinExistence type="predicted"/>
<name>A0A6J2JQI2_BOMMA</name>
<dbReference type="Proteomes" id="UP000504629">
    <property type="component" value="Unplaced"/>
</dbReference>
<reference evidence="3" key="1">
    <citation type="submission" date="2025-08" db="UniProtKB">
        <authorList>
            <consortium name="RefSeq"/>
        </authorList>
    </citation>
    <scope>IDENTIFICATION</scope>
    <source>
        <tissue evidence="3">Silk gland</tissue>
    </source>
</reference>
<dbReference type="AlphaFoldDB" id="A0A6J2JQI2"/>
<dbReference type="RefSeq" id="XP_028031986.1">
    <property type="nucleotide sequence ID" value="XM_028176185.1"/>
</dbReference>
<feature type="transmembrane region" description="Helical" evidence="1">
    <location>
        <begin position="100"/>
        <end position="122"/>
    </location>
</feature>
<gene>
    <name evidence="3" type="primary">LOC114244392</name>
</gene>
<feature type="transmembrane region" description="Helical" evidence="1">
    <location>
        <begin position="21"/>
        <end position="43"/>
    </location>
</feature>
<protein>
    <submittedName>
        <fullName evidence="3">Uncharacterized protein LOC114244392</fullName>
    </submittedName>
</protein>
<evidence type="ECO:0000313" key="2">
    <source>
        <dbReference type="Proteomes" id="UP000504629"/>
    </source>
</evidence>